<reference evidence="1" key="1">
    <citation type="journal article" date="2020" name="Nature">
        <title>Giant virus diversity and host interactions through global metagenomics.</title>
        <authorList>
            <person name="Schulz F."/>
            <person name="Roux S."/>
            <person name="Paez-Espino D."/>
            <person name="Jungbluth S."/>
            <person name="Walsh D.A."/>
            <person name="Denef V.J."/>
            <person name="McMahon K.D."/>
            <person name="Konstantinidis K.T."/>
            <person name="Eloe-Fadrosh E.A."/>
            <person name="Kyrpides N.C."/>
            <person name="Woyke T."/>
        </authorList>
    </citation>
    <scope>NUCLEOTIDE SEQUENCE</scope>
    <source>
        <strain evidence="1">GVMAG-S-3300012000-57</strain>
    </source>
</reference>
<dbReference type="AlphaFoldDB" id="A0A6C0KM53"/>
<organism evidence="1">
    <name type="scientific">viral metagenome</name>
    <dbReference type="NCBI Taxonomy" id="1070528"/>
    <lineage>
        <taxon>unclassified sequences</taxon>
        <taxon>metagenomes</taxon>
        <taxon>organismal metagenomes</taxon>
    </lineage>
</organism>
<accession>A0A6C0KM53</accession>
<evidence type="ECO:0000313" key="1">
    <source>
        <dbReference type="EMBL" id="QHU17424.1"/>
    </source>
</evidence>
<protein>
    <submittedName>
        <fullName evidence="1">Uncharacterized protein</fullName>
    </submittedName>
</protein>
<sequence length="131" mass="15511">MEDCDDCIHISRTYSMRAGDITNYIAHKPPVVNIIHSVRDSIMEFLNSYSKVKWSETLTQVYETYSPDDYDRKPFSGAERLIMRRRDQFDIELAYATQIINIYCNEKVTIRFIAKTARTRYLLRPIKILHP</sequence>
<name>A0A6C0KM53_9ZZZZ</name>
<proteinExistence type="predicted"/>
<dbReference type="EMBL" id="MN740905">
    <property type="protein sequence ID" value="QHU17424.1"/>
    <property type="molecule type" value="Genomic_DNA"/>
</dbReference>